<evidence type="ECO:0000256" key="7">
    <source>
        <dbReference type="SAM" id="Coils"/>
    </source>
</evidence>
<dbReference type="InterPro" id="IPR000700">
    <property type="entry name" value="PAS-assoc_C"/>
</dbReference>
<dbReference type="EMBL" id="WIVE01000011">
    <property type="protein sequence ID" value="MQX35961.1"/>
    <property type="molecule type" value="Genomic_DNA"/>
</dbReference>
<comment type="catalytic activity">
    <reaction evidence="1">
        <text>ATP + protein L-histidine = ADP + protein N-phospho-L-histidine.</text>
        <dbReference type="EC" id="2.7.13.3"/>
    </reaction>
</comment>
<sequence>MHIGSRNDGSAPPREGSHRLKDELYALVRKDPAVFEFLQNGSLDGMWYWDLDSPDDEWLSPRFKSLFGYADDEMPHTTAWWQSNIHPDDLAVVQANFEKHKADPAHPFDQIIRYRHREGHTVWVRCRGLMVRDPDGTPRRMLGAHTDVTALKQAEEALERRTADLEARIADLEDKEQRLETQAEELVTLAENLEDARARLEELNAQKDKFFSIVAHDLKSPFNPLLGFSELLAVQGGALPPAKVQEYGALLHRAATEAFKLLEDLLDWSRIQLDRVQFDPGAVDLVGLVETNLGRYRLAAQAKGVTLRADDLETLCAYGDPRMLDTVVRNLVSNAIKFTRDGDEIAFASRADGDVVVLEIRDTGVGIRADRLPTLFGLGSRQSSKGTGGETGTGMGLVICKELIERQGGTIAVESVAGQGTTFTLRLPSA</sequence>
<keyword evidence="6" id="KW-0902">Two-component regulatory system</keyword>
<dbReference type="CDD" id="cd00082">
    <property type="entry name" value="HisKA"/>
    <property type="match status" value="1"/>
</dbReference>
<keyword evidence="3" id="KW-0597">Phosphoprotein</keyword>
<comment type="caution">
    <text evidence="10">The sequence shown here is derived from an EMBL/GenBank/DDBJ whole genome shotgun (WGS) entry which is preliminary data.</text>
</comment>
<dbReference type="InterPro" id="IPR004358">
    <property type="entry name" value="Sig_transdc_His_kin-like_C"/>
</dbReference>
<dbReference type="PANTHER" id="PTHR43711">
    <property type="entry name" value="TWO-COMPONENT HISTIDINE KINASE"/>
    <property type="match status" value="1"/>
</dbReference>
<dbReference type="InterPro" id="IPR005467">
    <property type="entry name" value="His_kinase_dom"/>
</dbReference>
<evidence type="ECO:0000256" key="5">
    <source>
        <dbReference type="ARBA" id="ARBA00022777"/>
    </source>
</evidence>
<dbReference type="CDD" id="cd00130">
    <property type="entry name" value="PAS"/>
    <property type="match status" value="1"/>
</dbReference>
<dbReference type="SUPFAM" id="SSF55874">
    <property type="entry name" value="ATPase domain of HSP90 chaperone/DNA topoisomerase II/histidine kinase"/>
    <property type="match status" value="1"/>
</dbReference>
<dbReference type="SMART" id="SM00388">
    <property type="entry name" value="HisKA"/>
    <property type="match status" value="1"/>
</dbReference>
<name>A0A7X2D2Q5_9PROT</name>
<dbReference type="InterPro" id="IPR035965">
    <property type="entry name" value="PAS-like_dom_sf"/>
</dbReference>
<accession>A0A7X2D2Q5</accession>
<dbReference type="InterPro" id="IPR000014">
    <property type="entry name" value="PAS"/>
</dbReference>
<evidence type="ECO:0000313" key="10">
    <source>
        <dbReference type="EMBL" id="MQX35961.1"/>
    </source>
</evidence>
<dbReference type="RefSeq" id="WP_153341990.1">
    <property type="nucleotide sequence ID" value="NZ_WIVE01000011.1"/>
</dbReference>
<dbReference type="Pfam" id="PF00512">
    <property type="entry name" value="HisKA"/>
    <property type="match status" value="1"/>
</dbReference>
<feature type="coiled-coil region" evidence="7">
    <location>
        <begin position="148"/>
        <end position="213"/>
    </location>
</feature>
<dbReference type="FunFam" id="3.30.565.10:FF:000006">
    <property type="entry name" value="Sensor histidine kinase WalK"/>
    <property type="match status" value="1"/>
</dbReference>
<dbReference type="InterPro" id="IPR003661">
    <property type="entry name" value="HisK_dim/P_dom"/>
</dbReference>
<dbReference type="Gene3D" id="3.30.565.10">
    <property type="entry name" value="Histidine kinase-like ATPase, C-terminal domain"/>
    <property type="match status" value="1"/>
</dbReference>
<keyword evidence="5" id="KW-0418">Kinase</keyword>
<evidence type="ECO:0000259" key="8">
    <source>
        <dbReference type="PROSITE" id="PS50109"/>
    </source>
</evidence>
<dbReference type="SUPFAM" id="SSF55785">
    <property type="entry name" value="PYP-like sensor domain (PAS domain)"/>
    <property type="match status" value="1"/>
</dbReference>
<proteinExistence type="predicted"/>
<dbReference type="InterPro" id="IPR050736">
    <property type="entry name" value="Sensor_HK_Regulatory"/>
</dbReference>
<reference evidence="10 11" key="1">
    <citation type="submission" date="2019-10" db="EMBL/GenBank/DDBJ databases">
        <title>Draft whole-genome sequence of the purple nonsulfur photosynthetic bacterium Roseospira navarrensis DSM 15114.</title>
        <authorList>
            <person name="Kyndt J.A."/>
            <person name="Meyer T.E."/>
        </authorList>
    </citation>
    <scope>NUCLEOTIDE SEQUENCE [LARGE SCALE GENOMIC DNA]</scope>
    <source>
        <strain evidence="10 11">DSM 15114</strain>
    </source>
</reference>
<dbReference type="PANTHER" id="PTHR43711:SF26">
    <property type="entry name" value="SENSOR HISTIDINE KINASE RCSC"/>
    <property type="match status" value="1"/>
</dbReference>
<dbReference type="AlphaFoldDB" id="A0A7X2D2Q5"/>
<dbReference type="Gene3D" id="1.10.287.130">
    <property type="match status" value="1"/>
</dbReference>
<feature type="domain" description="Histidine kinase" evidence="8">
    <location>
        <begin position="213"/>
        <end position="430"/>
    </location>
</feature>
<evidence type="ECO:0000256" key="6">
    <source>
        <dbReference type="ARBA" id="ARBA00023012"/>
    </source>
</evidence>
<dbReference type="InterPro" id="IPR013655">
    <property type="entry name" value="PAS_fold_3"/>
</dbReference>
<gene>
    <name evidence="10" type="ORF">GHC57_05450</name>
</gene>
<dbReference type="Proteomes" id="UP000434582">
    <property type="component" value="Unassembled WGS sequence"/>
</dbReference>
<protein>
    <recommendedName>
        <fullName evidence="2">histidine kinase</fullName>
        <ecNumber evidence="2">2.7.13.3</ecNumber>
    </recommendedName>
</protein>
<keyword evidence="11" id="KW-1185">Reference proteome</keyword>
<dbReference type="EC" id="2.7.13.3" evidence="2"/>
<dbReference type="GO" id="GO:0000155">
    <property type="term" value="F:phosphorelay sensor kinase activity"/>
    <property type="evidence" value="ECO:0007669"/>
    <property type="project" value="InterPro"/>
</dbReference>
<dbReference type="InterPro" id="IPR036890">
    <property type="entry name" value="HATPase_C_sf"/>
</dbReference>
<dbReference type="NCBIfam" id="TIGR00229">
    <property type="entry name" value="sensory_box"/>
    <property type="match status" value="1"/>
</dbReference>
<dbReference type="Pfam" id="PF08447">
    <property type="entry name" value="PAS_3"/>
    <property type="match status" value="1"/>
</dbReference>
<evidence type="ECO:0000313" key="11">
    <source>
        <dbReference type="Proteomes" id="UP000434582"/>
    </source>
</evidence>
<feature type="domain" description="PAC" evidence="9">
    <location>
        <begin position="108"/>
        <end position="160"/>
    </location>
</feature>
<dbReference type="SMART" id="SM00387">
    <property type="entry name" value="HATPase_c"/>
    <property type="match status" value="1"/>
</dbReference>
<dbReference type="SUPFAM" id="SSF47384">
    <property type="entry name" value="Homodimeric domain of signal transducing histidine kinase"/>
    <property type="match status" value="1"/>
</dbReference>
<dbReference type="PROSITE" id="PS50113">
    <property type="entry name" value="PAC"/>
    <property type="match status" value="1"/>
</dbReference>
<evidence type="ECO:0000256" key="1">
    <source>
        <dbReference type="ARBA" id="ARBA00000085"/>
    </source>
</evidence>
<dbReference type="PROSITE" id="PS50109">
    <property type="entry name" value="HIS_KIN"/>
    <property type="match status" value="1"/>
</dbReference>
<dbReference type="Pfam" id="PF02518">
    <property type="entry name" value="HATPase_c"/>
    <property type="match status" value="1"/>
</dbReference>
<dbReference type="OrthoDB" id="9760752at2"/>
<dbReference type="InterPro" id="IPR036097">
    <property type="entry name" value="HisK_dim/P_sf"/>
</dbReference>
<evidence type="ECO:0000256" key="4">
    <source>
        <dbReference type="ARBA" id="ARBA00022679"/>
    </source>
</evidence>
<dbReference type="Gene3D" id="3.30.450.20">
    <property type="entry name" value="PAS domain"/>
    <property type="match status" value="1"/>
</dbReference>
<evidence type="ECO:0000256" key="2">
    <source>
        <dbReference type="ARBA" id="ARBA00012438"/>
    </source>
</evidence>
<keyword evidence="7" id="KW-0175">Coiled coil</keyword>
<evidence type="ECO:0000256" key="3">
    <source>
        <dbReference type="ARBA" id="ARBA00022553"/>
    </source>
</evidence>
<dbReference type="InterPro" id="IPR003594">
    <property type="entry name" value="HATPase_dom"/>
</dbReference>
<keyword evidence="4" id="KW-0808">Transferase</keyword>
<evidence type="ECO:0000259" key="9">
    <source>
        <dbReference type="PROSITE" id="PS50113"/>
    </source>
</evidence>
<dbReference type="CDD" id="cd00075">
    <property type="entry name" value="HATPase"/>
    <property type="match status" value="1"/>
</dbReference>
<dbReference type="PRINTS" id="PR00344">
    <property type="entry name" value="BCTRLSENSOR"/>
</dbReference>
<dbReference type="InterPro" id="IPR001610">
    <property type="entry name" value="PAC"/>
</dbReference>
<dbReference type="SMART" id="SM00086">
    <property type="entry name" value="PAC"/>
    <property type="match status" value="1"/>
</dbReference>
<organism evidence="10 11">
    <name type="scientific">Roseospira navarrensis</name>
    <dbReference type="NCBI Taxonomy" id="140058"/>
    <lineage>
        <taxon>Bacteria</taxon>
        <taxon>Pseudomonadati</taxon>
        <taxon>Pseudomonadota</taxon>
        <taxon>Alphaproteobacteria</taxon>
        <taxon>Rhodospirillales</taxon>
        <taxon>Rhodospirillaceae</taxon>
        <taxon>Roseospira</taxon>
    </lineage>
</organism>